<protein>
    <submittedName>
        <fullName evidence="2">Uncharacterized protein</fullName>
    </submittedName>
</protein>
<evidence type="ECO:0000256" key="1">
    <source>
        <dbReference type="SAM" id="MobiDB-lite"/>
    </source>
</evidence>
<gene>
    <name evidence="2" type="ORF">E2C01_078846</name>
</gene>
<organism evidence="2 3">
    <name type="scientific">Portunus trituberculatus</name>
    <name type="common">Swimming crab</name>
    <name type="synonym">Neptunus trituberculatus</name>
    <dbReference type="NCBI Taxonomy" id="210409"/>
    <lineage>
        <taxon>Eukaryota</taxon>
        <taxon>Metazoa</taxon>
        <taxon>Ecdysozoa</taxon>
        <taxon>Arthropoda</taxon>
        <taxon>Crustacea</taxon>
        <taxon>Multicrustacea</taxon>
        <taxon>Malacostraca</taxon>
        <taxon>Eumalacostraca</taxon>
        <taxon>Eucarida</taxon>
        <taxon>Decapoda</taxon>
        <taxon>Pleocyemata</taxon>
        <taxon>Brachyura</taxon>
        <taxon>Eubrachyura</taxon>
        <taxon>Portunoidea</taxon>
        <taxon>Portunidae</taxon>
        <taxon>Portuninae</taxon>
        <taxon>Portunus</taxon>
    </lineage>
</organism>
<dbReference type="Proteomes" id="UP000324222">
    <property type="component" value="Unassembled WGS sequence"/>
</dbReference>
<evidence type="ECO:0000313" key="3">
    <source>
        <dbReference type="Proteomes" id="UP000324222"/>
    </source>
</evidence>
<dbReference type="AlphaFoldDB" id="A0A5B7IPT6"/>
<comment type="caution">
    <text evidence="2">The sequence shown here is derived from an EMBL/GenBank/DDBJ whole genome shotgun (WGS) entry which is preliminary data.</text>
</comment>
<sequence>MAVFVSSPRVSEPVAASLSAMGGEAVVSRPATPLMGSRNTKDSSRRPVGRHVSGRGRRSFGDDQSRPLRKSTKHEMKAARGMTQKHLFP</sequence>
<keyword evidence="3" id="KW-1185">Reference proteome</keyword>
<reference evidence="2 3" key="1">
    <citation type="submission" date="2019-05" db="EMBL/GenBank/DDBJ databases">
        <title>Another draft genome of Portunus trituberculatus and its Hox gene families provides insights of decapod evolution.</title>
        <authorList>
            <person name="Jeong J.-H."/>
            <person name="Song I."/>
            <person name="Kim S."/>
            <person name="Choi T."/>
            <person name="Kim D."/>
            <person name="Ryu S."/>
            <person name="Kim W."/>
        </authorList>
    </citation>
    <scope>NUCLEOTIDE SEQUENCE [LARGE SCALE GENOMIC DNA]</scope>
    <source>
        <tissue evidence="2">Muscle</tissue>
    </source>
</reference>
<dbReference type="EMBL" id="VSRR010064448">
    <property type="protein sequence ID" value="MPC84119.1"/>
    <property type="molecule type" value="Genomic_DNA"/>
</dbReference>
<accession>A0A5B7IPT6</accession>
<feature type="region of interest" description="Disordered" evidence="1">
    <location>
        <begin position="1"/>
        <end position="89"/>
    </location>
</feature>
<proteinExistence type="predicted"/>
<evidence type="ECO:0000313" key="2">
    <source>
        <dbReference type="EMBL" id="MPC84119.1"/>
    </source>
</evidence>
<name>A0A5B7IPT6_PORTR</name>
<feature type="compositionally biased region" description="Basic residues" evidence="1">
    <location>
        <begin position="47"/>
        <end position="58"/>
    </location>
</feature>